<feature type="domain" description="Ig-like" evidence="3">
    <location>
        <begin position="293"/>
        <end position="386"/>
    </location>
</feature>
<feature type="region of interest" description="Disordered" evidence="1">
    <location>
        <begin position="671"/>
        <end position="697"/>
    </location>
</feature>
<feature type="region of interest" description="Disordered" evidence="1">
    <location>
        <begin position="294"/>
        <end position="317"/>
    </location>
</feature>
<organism evidence="4 5">
    <name type="scientific">Gymnopilus junonius</name>
    <name type="common">Spectacular rustgill mushroom</name>
    <name type="synonym">Gymnopilus spectabilis subsp. junonius</name>
    <dbReference type="NCBI Taxonomy" id="109634"/>
    <lineage>
        <taxon>Eukaryota</taxon>
        <taxon>Fungi</taxon>
        <taxon>Dikarya</taxon>
        <taxon>Basidiomycota</taxon>
        <taxon>Agaricomycotina</taxon>
        <taxon>Agaricomycetes</taxon>
        <taxon>Agaricomycetidae</taxon>
        <taxon>Agaricales</taxon>
        <taxon>Agaricineae</taxon>
        <taxon>Hymenogastraceae</taxon>
        <taxon>Gymnopilus</taxon>
    </lineage>
</organism>
<accession>A0A9P5TSR7</accession>
<feature type="region of interest" description="Disordered" evidence="1">
    <location>
        <begin position="1"/>
        <end position="40"/>
    </location>
</feature>
<keyword evidence="5" id="KW-1185">Reference proteome</keyword>
<reference evidence="4" key="1">
    <citation type="submission" date="2020-11" db="EMBL/GenBank/DDBJ databases">
        <authorList>
            <consortium name="DOE Joint Genome Institute"/>
            <person name="Ahrendt S."/>
            <person name="Riley R."/>
            <person name="Andreopoulos W."/>
            <person name="LaButti K."/>
            <person name="Pangilinan J."/>
            <person name="Ruiz-duenas F.J."/>
            <person name="Barrasa J.M."/>
            <person name="Sanchez-Garcia M."/>
            <person name="Camarero S."/>
            <person name="Miyauchi S."/>
            <person name="Serrano A."/>
            <person name="Linde D."/>
            <person name="Babiker R."/>
            <person name="Drula E."/>
            <person name="Ayuso-Fernandez I."/>
            <person name="Pacheco R."/>
            <person name="Padilla G."/>
            <person name="Ferreira P."/>
            <person name="Barriuso J."/>
            <person name="Kellner H."/>
            <person name="Castanera R."/>
            <person name="Alfaro M."/>
            <person name="Ramirez L."/>
            <person name="Pisabarro A.G."/>
            <person name="Kuo A."/>
            <person name="Tritt A."/>
            <person name="Lipzen A."/>
            <person name="He G."/>
            <person name="Yan M."/>
            <person name="Ng V."/>
            <person name="Cullen D."/>
            <person name="Martin F."/>
            <person name="Rosso M.-N."/>
            <person name="Henrissat B."/>
            <person name="Hibbett D."/>
            <person name="Martinez A.T."/>
            <person name="Grigoriev I.V."/>
        </authorList>
    </citation>
    <scope>NUCLEOTIDE SEQUENCE</scope>
    <source>
        <strain evidence="4">AH 44721</strain>
    </source>
</reference>
<name>A0A9P5TSR7_GYMJU</name>
<dbReference type="OrthoDB" id="3210731at2759"/>
<evidence type="ECO:0000259" key="3">
    <source>
        <dbReference type="PROSITE" id="PS50835"/>
    </source>
</evidence>
<sequence length="1120" mass="123078">MPIPTNSRYEQVLSPPSTLMPTPSRSSYLRTPTANSSYSPTIVSGGQQKLNVVTKVAIEGKAKRHQDGASIRMFLKLSVPLDSVTPGSTIPLFPEENVKIHSSQVHLLNHNSVPYNFSSTVSPLLHNAARALNLPPRSQETFHSAFMLDGQSMSGRSYRTENGDSIAPIDIQYTGHILVSNYAISFVLPKVFLSRPRDDSPSDVEGVAPRTPARSRRSISERNLVQFMAAINMWVPFLSKPPRFPFLLSIPTPRCLSNNIKLRIFPPENTSSSFASLSSVEDDNATWDLTSDPHVTRTASTRPSRTNSYSHFADDESSDSSVINTTEGCVIQGTFPSAERIRIRWAKPIKILNIPSDHDGNRRRVGIEDVKGEMVCIVRGQGRSVNNPEVEGILMQVQYQGQCKGIWFPGVATLLGLDMSLRAKGSDISWPKGYPSQWEVSGSDGYTGFNNSKEMPPTISRTPSLGSEGRGVITQTDSTTTHLISKTNPGSSTSSLLRAPLPAHNIPDYSFEVSQPNLPTSSEMLSSISSLPSSSTNPPFASPPSSPIALHINMNEMNPPVKGTFTFNISGTILVSSKTQTTRLNGSSSSTTSDRNVGLDPVALPCFTALAADSESTSIEIRHDVEGAIVEVFRPTGDINRDPQTRKTVLQRGGFTRCGEDGARILVNYIDPKNTPSTNGNARPTSRPRTPSNNIINRASASNIPIPRTPIATRNQRDGPPIIPWVKGTVTAFAPGADMFPTGYAVRLTLQTPSIEDSEWLEFGIASIPKRGLYSDVDENAPPKVHIICASVDGVPVKAEITTAAKGILGATAGAAPFEEIGSKKWLCWGRVYASPSAGRPMVIDYIVKEQDGVYGNKEQKWRESSALDILLPTFFVSVGRLEVYMDVIPGIEITSLRSNFDYHNALPEGNRLLRFSVKEHSQPQLSLIMRRLTTKHSLFLPGLKWYFILTWAILLVAFFSIYGMLLDMRRSRNPNYRQFNSLDHWIEIPTVTATMTVYANSGTRWWFEESPTESLPSSTLSQASIPPTTSMEGTEYVETLVIATIQPSPTAIMETTLMSAPTFSILDTYGLAPIDNLFTFTWSDEHLDALKRALEKVVGTVEAVWNIFRKVYHYPLDPP</sequence>
<comment type="caution">
    <text evidence="4">The sequence shown here is derived from an EMBL/GenBank/DDBJ whole genome shotgun (WGS) entry which is preliminary data.</text>
</comment>
<feature type="compositionally biased region" description="Polar residues" evidence="1">
    <location>
        <begin position="674"/>
        <end position="690"/>
    </location>
</feature>
<feature type="region of interest" description="Disordered" evidence="1">
    <location>
        <begin position="196"/>
        <end position="215"/>
    </location>
</feature>
<dbReference type="PROSITE" id="PS50835">
    <property type="entry name" value="IG_LIKE"/>
    <property type="match status" value="1"/>
</dbReference>
<feature type="region of interest" description="Disordered" evidence="1">
    <location>
        <begin position="515"/>
        <end position="542"/>
    </location>
</feature>
<protein>
    <recommendedName>
        <fullName evidence="3">Ig-like domain-containing protein</fullName>
    </recommendedName>
</protein>
<feature type="compositionally biased region" description="Low complexity" evidence="1">
    <location>
        <begin position="518"/>
        <end position="539"/>
    </location>
</feature>
<keyword evidence="2" id="KW-0472">Membrane</keyword>
<dbReference type="AlphaFoldDB" id="A0A9P5TSR7"/>
<keyword evidence="2" id="KW-1133">Transmembrane helix</keyword>
<feature type="compositionally biased region" description="Polar residues" evidence="1">
    <location>
        <begin position="449"/>
        <end position="465"/>
    </location>
</feature>
<feature type="compositionally biased region" description="Low complexity" evidence="1">
    <location>
        <begin position="13"/>
        <end position="27"/>
    </location>
</feature>
<dbReference type="InterPro" id="IPR007110">
    <property type="entry name" value="Ig-like_dom"/>
</dbReference>
<dbReference type="EMBL" id="JADNYJ010000005">
    <property type="protein sequence ID" value="KAF8911057.1"/>
    <property type="molecule type" value="Genomic_DNA"/>
</dbReference>
<gene>
    <name evidence="4" type="ORF">CPB84DRAFT_1763256</name>
</gene>
<dbReference type="Proteomes" id="UP000724874">
    <property type="component" value="Unassembled WGS sequence"/>
</dbReference>
<proteinExistence type="predicted"/>
<feature type="compositionally biased region" description="Polar residues" evidence="1">
    <location>
        <begin position="28"/>
        <end position="40"/>
    </location>
</feature>
<keyword evidence="2" id="KW-0812">Transmembrane</keyword>
<evidence type="ECO:0000313" key="5">
    <source>
        <dbReference type="Proteomes" id="UP000724874"/>
    </source>
</evidence>
<evidence type="ECO:0000256" key="2">
    <source>
        <dbReference type="SAM" id="Phobius"/>
    </source>
</evidence>
<feature type="transmembrane region" description="Helical" evidence="2">
    <location>
        <begin position="946"/>
        <end position="966"/>
    </location>
</feature>
<evidence type="ECO:0000313" key="4">
    <source>
        <dbReference type="EMBL" id="KAF8911057.1"/>
    </source>
</evidence>
<evidence type="ECO:0000256" key="1">
    <source>
        <dbReference type="SAM" id="MobiDB-lite"/>
    </source>
</evidence>
<feature type="compositionally biased region" description="Polar residues" evidence="1">
    <location>
        <begin position="297"/>
        <end position="310"/>
    </location>
</feature>
<feature type="region of interest" description="Disordered" evidence="1">
    <location>
        <begin position="449"/>
        <end position="470"/>
    </location>
</feature>